<proteinExistence type="predicted"/>
<gene>
    <name evidence="3" type="ORF">A2113_00030</name>
</gene>
<dbReference type="InterPro" id="IPR003646">
    <property type="entry name" value="SH3-like_bac-type"/>
</dbReference>
<dbReference type="Pfam" id="PF08308">
    <property type="entry name" value="PEGA"/>
    <property type="match status" value="2"/>
</dbReference>
<dbReference type="Gene3D" id="2.30.30.40">
    <property type="entry name" value="SH3 Domains"/>
    <property type="match status" value="1"/>
</dbReference>
<evidence type="ECO:0000259" key="2">
    <source>
        <dbReference type="PROSITE" id="PS51781"/>
    </source>
</evidence>
<evidence type="ECO:0000313" key="3">
    <source>
        <dbReference type="EMBL" id="OGY21267.1"/>
    </source>
</evidence>
<name>A0A1G1W1K3_9BACT</name>
<keyword evidence="1" id="KW-1133">Transmembrane helix</keyword>
<dbReference type="Pfam" id="PF08239">
    <property type="entry name" value="SH3_3"/>
    <property type="match status" value="1"/>
</dbReference>
<dbReference type="SMART" id="SM00287">
    <property type="entry name" value="SH3b"/>
    <property type="match status" value="1"/>
</dbReference>
<feature type="transmembrane region" description="Helical" evidence="1">
    <location>
        <begin position="16"/>
        <end position="38"/>
    </location>
</feature>
<dbReference type="InterPro" id="IPR013229">
    <property type="entry name" value="PEGA"/>
</dbReference>
<dbReference type="STRING" id="1802591.A2113_00030"/>
<accession>A0A1G1W1K3</accession>
<comment type="caution">
    <text evidence="3">The sequence shown here is derived from an EMBL/GenBank/DDBJ whole genome shotgun (WGS) entry which is preliminary data.</text>
</comment>
<reference evidence="3 4" key="1">
    <citation type="journal article" date="2016" name="Nat. Commun.">
        <title>Thousands of microbial genomes shed light on interconnected biogeochemical processes in an aquifer system.</title>
        <authorList>
            <person name="Anantharaman K."/>
            <person name="Brown C.T."/>
            <person name="Hug L.A."/>
            <person name="Sharon I."/>
            <person name="Castelle C.J."/>
            <person name="Probst A.J."/>
            <person name="Thomas B.C."/>
            <person name="Singh A."/>
            <person name="Wilkins M.J."/>
            <person name="Karaoz U."/>
            <person name="Brodie E.L."/>
            <person name="Williams K.H."/>
            <person name="Hubbard S.S."/>
            <person name="Banfield J.F."/>
        </authorList>
    </citation>
    <scope>NUCLEOTIDE SEQUENCE [LARGE SCALE GENOMIC DNA]</scope>
</reference>
<evidence type="ECO:0000313" key="4">
    <source>
        <dbReference type="Proteomes" id="UP000176299"/>
    </source>
</evidence>
<protein>
    <recommendedName>
        <fullName evidence="2">SH3b domain-containing protein</fullName>
    </recommendedName>
</protein>
<organism evidence="3 4">
    <name type="scientific">Candidatus Woykebacteria bacterium GWA1_44_8</name>
    <dbReference type="NCBI Taxonomy" id="1802591"/>
    <lineage>
        <taxon>Bacteria</taxon>
        <taxon>Candidatus Woykeibacteriota</taxon>
    </lineage>
</organism>
<keyword evidence="1" id="KW-0812">Transmembrane</keyword>
<dbReference type="PROSITE" id="PS51781">
    <property type="entry name" value="SH3B"/>
    <property type="match status" value="1"/>
</dbReference>
<dbReference type="Proteomes" id="UP000176299">
    <property type="component" value="Unassembled WGS sequence"/>
</dbReference>
<evidence type="ECO:0000256" key="1">
    <source>
        <dbReference type="SAM" id="Phobius"/>
    </source>
</evidence>
<feature type="domain" description="SH3b" evidence="2">
    <location>
        <begin position="316"/>
        <end position="379"/>
    </location>
</feature>
<dbReference type="EMBL" id="MHCN01000015">
    <property type="protein sequence ID" value="OGY21267.1"/>
    <property type="molecule type" value="Genomic_DNA"/>
</dbReference>
<sequence length="379" mass="41471">MLAIASEGQMVERLKWVFLFLIFLGVVFLLGWFLFPFFKSTNALLQVNTPEVQSKVFLNGKELGKTPYLGKNLRVGDYNLRLGAELGKTSPKKVEFSREITLTSQALTAVNYEFGPNEKFSSGDIRTFKDGSGLSVVTEPRDAETWLDGKQVGKGSLSLNPDQGVHKLKVAKAGFVTRELVINIEQGFRLVVEVFLAEKPAEKTTKIEDGRFQVYNVLTAGKSLLKDPAAWGEGVFFFEKTLGIDFDCLIDTTGKVYYQNKAAFDEKVTKGQPAVIGYLTATDSPNLTADAKASLAKLKGEAGQVAPAQVAPQATPQVEILTTPTGTLNVRSGAGTGFPIVAKVNPGEKYQLLEETPGWFKIKLPDKDGWISSQYAKKL</sequence>
<dbReference type="AlphaFoldDB" id="A0A1G1W1K3"/>
<keyword evidence="1" id="KW-0472">Membrane</keyword>